<name>A0AAV7T0U9_PLEWA</name>
<reference evidence="1" key="1">
    <citation type="journal article" date="2022" name="bioRxiv">
        <title>Sequencing and chromosome-scale assembly of the giantPleurodeles waltlgenome.</title>
        <authorList>
            <person name="Brown T."/>
            <person name="Elewa A."/>
            <person name="Iarovenko S."/>
            <person name="Subramanian E."/>
            <person name="Araus A.J."/>
            <person name="Petzold A."/>
            <person name="Susuki M."/>
            <person name="Suzuki K.-i.T."/>
            <person name="Hayashi T."/>
            <person name="Toyoda A."/>
            <person name="Oliveira C."/>
            <person name="Osipova E."/>
            <person name="Leigh N.D."/>
            <person name="Simon A."/>
            <person name="Yun M.H."/>
        </authorList>
    </citation>
    <scope>NUCLEOTIDE SEQUENCE</scope>
    <source>
        <strain evidence="1">20211129_DDA</strain>
        <tissue evidence="1">Liver</tissue>
    </source>
</reference>
<proteinExistence type="predicted"/>
<gene>
    <name evidence="1" type="ORF">NDU88_001919</name>
</gene>
<comment type="caution">
    <text evidence="1">The sequence shown here is derived from an EMBL/GenBank/DDBJ whole genome shotgun (WGS) entry which is preliminary data.</text>
</comment>
<evidence type="ECO:0000313" key="1">
    <source>
        <dbReference type="EMBL" id="KAJ1170038.1"/>
    </source>
</evidence>
<sequence length="179" mass="20069">MWRDKLGLPPMEMLQTMIAAAVKAAMRTRKADTMPRKLPHLDPDPLPDGGEEDVKVNFVQGTDVMDILVFIREIWGFSAPVMASTEKDCLAQYQCPEPGSLPLHISVKRVLTNEWMDLECQFFPSFLLKWCPLEGFSEEYASKVKVDNLMAGLSTQESVISEDALPSDPVDRKIKAAVK</sequence>
<dbReference type="EMBL" id="JANPWB010000007">
    <property type="protein sequence ID" value="KAJ1170038.1"/>
    <property type="molecule type" value="Genomic_DNA"/>
</dbReference>
<keyword evidence="2" id="KW-1185">Reference proteome</keyword>
<dbReference type="Proteomes" id="UP001066276">
    <property type="component" value="Chromosome 4_1"/>
</dbReference>
<organism evidence="1 2">
    <name type="scientific">Pleurodeles waltl</name>
    <name type="common">Iberian ribbed newt</name>
    <dbReference type="NCBI Taxonomy" id="8319"/>
    <lineage>
        <taxon>Eukaryota</taxon>
        <taxon>Metazoa</taxon>
        <taxon>Chordata</taxon>
        <taxon>Craniata</taxon>
        <taxon>Vertebrata</taxon>
        <taxon>Euteleostomi</taxon>
        <taxon>Amphibia</taxon>
        <taxon>Batrachia</taxon>
        <taxon>Caudata</taxon>
        <taxon>Salamandroidea</taxon>
        <taxon>Salamandridae</taxon>
        <taxon>Pleurodelinae</taxon>
        <taxon>Pleurodeles</taxon>
    </lineage>
</organism>
<dbReference type="AlphaFoldDB" id="A0AAV7T0U9"/>
<protein>
    <submittedName>
        <fullName evidence="1">Uncharacterized protein</fullName>
    </submittedName>
</protein>
<evidence type="ECO:0000313" key="2">
    <source>
        <dbReference type="Proteomes" id="UP001066276"/>
    </source>
</evidence>
<accession>A0AAV7T0U9</accession>